<dbReference type="EMBL" id="BNJJ01000002">
    <property type="protein sequence ID" value="GHO82534.1"/>
    <property type="molecule type" value="Genomic_DNA"/>
</dbReference>
<evidence type="ECO:0000256" key="1">
    <source>
        <dbReference type="SAM" id="MobiDB-lite"/>
    </source>
</evidence>
<feature type="region of interest" description="Disordered" evidence="1">
    <location>
        <begin position="47"/>
        <end position="70"/>
    </location>
</feature>
<dbReference type="Proteomes" id="UP000635565">
    <property type="component" value="Unassembled WGS sequence"/>
</dbReference>
<evidence type="ECO:0000313" key="2">
    <source>
        <dbReference type="EMBL" id="GHO82534.1"/>
    </source>
</evidence>
<accession>A0ABQ3V9L3</accession>
<protein>
    <submittedName>
        <fullName evidence="2">Uncharacterized protein</fullName>
    </submittedName>
</protein>
<evidence type="ECO:0000313" key="3">
    <source>
        <dbReference type="Proteomes" id="UP000635565"/>
    </source>
</evidence>
<sequence length="70" mass="7870">MPQNFPYHFFSWMLHRFRPLDITPDCSDRECVVAQCGDEYSPDLCSDKTQSESGINHAEMVDSAEGGQAA</sequence>
<gene>
    <name evidence="2" type="ORF">KSZ_05400</name>
</gene>
<reference evidence="2 3" key="1">
    <citation type="journal article" date="2021" name="Int. J. Syst. Evol. Microbiol.">
        <title>Reticulibacter mediterranei gen. nov., sp. nov., within the new family Reticulibacteraceae fam. nov., and Ktedonospora formicarum gen. nov., sp. nov., Ktedonobacter robiniae sp. nov., Dictyobacter formicarum sp. nov. and Dictyobacter arantiisoli sp. nov., belonging to the class Ktedonobacteria.</title>
        <authorList>
            <person name="Yabe S."/>
            <person name="Zheng Y."/>
            <person name="Wang C.M."/>
            <person name="Sakai Y."/>
            <person name="Abe K."/>
            <person name="Yokota A."/>
            <person name="Donadio S."/>
            <person name="Cavaletti L."/>
            <person name="Monciardini P."/>
        </authorList>
    </citation>
    <scope>NUCLEOTIDE SEQUENCE [LARGE SCALE GENOMIC DNA]</scope>
    <source>
        <strain evidence="2 3">SOSP1-9</strain>
    </source>
</reference>
<comment type="caution">
    <text evidence="2">The sequence shown here is derived from an EMBL/GenBank/DDBJ whole genome shotgun (WGS) entry which is preliminary data.</text>
</comment>
<proteinExistence type="predicted"/>
<keyword evidence="3" id="KW-1185">Reference proteome</keyword>
<organism evidence="2 3">
    <name type="scientific">Dictyobacter formicarum</name>
    <dbReference type="NCBI Taxonomy" id="2778368"/>
    <lineage>
        <taxon>Bacteria</taxon>
        <taxon>Bacillati</taxon>
        <taxon>Chloroflexota</taxon>
        <taxon>Ktedonobacteria</taxon>
        <taxon>Ktedonobacterales</taxon>
        <taxon>Dictyobacteraceae</taxon>
        <taxon>Dictyobacter</taxon>
    </lineage>
</organism>
<name>A0ABQ3V9L3_9CHLR</name>